<evidence type="ECO:0000256" key="3">
    <source>
        <dbReference type="ARBA" id="ARBA00023172"/>
    </source>
</evidence>
<dbReference type="InterPro" id="IPR050090">
    <property type="entry name" value="Tyrosine_recombinase_XerCD"/>
</dbReference>
<evidence type="ECO:0000256" key="2">
    <source>
        <dbReference type="ARBA" id="ARBA00023125"/>
    </source>
</evidence>
<evidence type="ECO:0000256" key="1">
    <source>
        <dbReference type="ARBA" id="ARBA00008857"/>
    </source>
</evidence>
<feature type="domain" description="Tyr recombinase" evidence="4">
    <location>
        <begin position="213"/>
        <end position="400"/>
    </location>
</feature>
<dbReference type="Gene3D" id="1.10.443.10">
    <property type="entry name" value="Intergrase catalytic core"/>
    <property type="match status" value="1"/>
</dbReference>
<dbReference type="RefSeq" id="WP_073038799.1">
    <property type="nucleotide sequence ID" value="NZ_FQUO01000001.1"/>
</dbReference>
<keyword evidence="2" id="KW-0238">DNA-binding</keyword>
<proteinExistence type="inferred from homology"/>
<dbReference type="STRING" id="1302690.BUE76_22875"/>
<dbReference type="AlphaFoldDB" id="A0A1M4S7V9"/>
<dbReference type="GO" id="GO:0015074">
    <property type="term" value="P:DNA integration"/>
    <property type="evidence" value="ECO:0007669"/>
    <property type="project" value="InterPro"/>
</dbReference>
<dbReference type="PANTHER" id="PTHR30349">
    <property type="entry name" value="PHAGE INTEGRASE-RELATED"/>
    <property type="match status" value="1"/>
</dbReference>
<organism evidence="5 6">
    <name type="scientific">Cnuella takakiae</name>
    <dbReference type="NCBI Taxonomy" id="1302690"/>
    <lineage>
        <taxon>Bacteria</taxon>
        <taxon>Pseudomonadati</taxon>
        <taxon>Bacteroidota</taxon>
        <taxon>Chitinophagia</taxon>
        <taxon>Chitinophagales</taxon>
        <taxon>Chitinophagaceae</taxon>
        <taxon>Cnuella</taxon>
    </lineage>
</organism>
<dbReference type="PROSITE" id="PS51898">
    <property type="entry name" value="TYR_RECOMBINASE"/>
    <property type="match status" value="1"/>
</dbReference>
<sequence>MPQASFVLKEPKATEDTLVYLLYHFNSTKLKYSTSQKIHPKNWNPEKQRAKELRSFPEYSHFNFMLDKLETAVNTAYRKLLLEDYTPTPDLLRKAVDEALNKRENTKEFIPFMEQVLEASDRKPVTKKSIRVSIQVLKDYKEHTRKPLYFDTIDLDFHNSFIDYLTKVRNLKQLTIGNHVKNIKVFIREAFERGLTKNNSFQSRKFKSPYEEAQTIYLTEEEISRIYALDLSGAPKLERIRDLFVVGCYTGLRFSDLIQLNIESINQERQVIKVKTQKTDELVIIPIKGMVKEIIAKYEGQLPRSIDNTVMNNYLKEIGQRAGIEEAFERVSTKGGKRVREVFQKSELITVHTARRSFATNAYLQNVPSISIMKITGHKTEKSFLKYIRISQEDNANKLINHPFFS</sequence>
<dbReference type="Proteomes" id="UP000184368">
    <property type="component" value="Unassembled WGS sequence"/>
</dbReference>
<dbReference type="Pfam" id="PF17293">
    <property type="entry name" value="Arm-DNA-bind_5"/>
    <property type="match status" value="1"/>
</dbReference>
<keyword evidence="6" id="KW-1185">Reference proteome</keyword>
<dbReference type="InterPro" id="IPR011010">
    <property type="entry name" value="DNA_brk_join_enz"/>
</dbReference>
<dbReference type="InterPro" id="IPR035386">
    <property type="entry name" value="Arm-DNA-bind_5"/>
</dbReference>
<dbReference type="PANTHER" id="PTHR30349:SF64">
    <property type="entry name" value="PROPHAGE INTEGRASE INTD-RELATED"/>
    <property type="match status" value="1"/>
</dbReference>
<dbReference type="InterPro" id="IPR002104">
    <property type="entry name" value="Integrase_catalytic"/>
</dbReference>
<evidence type="ECO:0000313" key="5">
    <source>
        <dbReference type="EMBL" id="SHE28258.1"/>
    </source>
</evidence>
<dbReference type="GO" id="GO:0006310">
    <property type="term" value="P:DNA recombination"/>
    <property type="evidence" value="ECO:0007669"/>
    <property type="project" value="UniProtKB-KW"/>
</dbReference>
<name>A0A1M4S7V9_9BACT</name>
<accession>A0A1M4S7V9</accession>
<dbReference type="SUPFAM" id="SSF56349">
    <property type="entry name" value="DNA breaking-rejoining enzymes"/>
    <property type="match status" value="1"/>
</dbReference>
<dbReference type="Pfam" id="PF00589">
    <property type="entry name" value="Phage_integrase"/>
    <property type="match status" value="1"/>
</dbReference>
<dbReference type="CDD" id="cd01185">
    <property type="entry name" value="INTN1_C_like"/>
    <property type="match status" value="1"/>
</dbReference>
<dbReference type="InterPro" id="IPR013762">
    <property type="entry name" value="Integrase-like_cat_sf"/>
</dbReference>
<protein>
    <submittedName>
        <fullName evidence="5">Site-specific recombinase XerD</fullName>
    </submittedName>
</protein>
<dbReference type="InterPro" id="IPR025269">
    <property type="entry name" value="SAM-like_dom"/>
</dbReference>
<evidence type="ECO:0000259" key="4">
    <source>
        <dbReference type="PROSITE" id="PS51898"/>
    </source>
</evidence>
<dbReference type="OrthoDB" id="1493636at2"/>
<dbReference type="Pfam" id="PF13102">
    <property type="entry name" value="Phage_int_SAM_5"/>
    <property type="match status" value="1"/>
</dbReference>
<dbReference type="Gene3D" id="1.10.150.130">
    <property type="match status" value="1"/>
</dbReference>
<keyword evidence="3" id="KW-0233">DNA recombination</keyword>
<comment type="similarity">
    <text evidence="1">Belongs to the 'phage' integrase family.</text>
</comment>
<dbReference type="GO" id="GO:0003677">
    <property type="term" value="F:DNA binding"/>
    <property type="evidence" value="ECO:0007669"/>
    <property type="project" value="UniProtKB-KW"/>
</dbReference>
<gene>
    <name evidence="5" type="ORF">SAMN05444008_1013</name>
</gene>
<dbReference type="InterPro" id="IPR010998">
    <property type="entry name" value="Integrase_recombinase_N"/>
</dbReference>
<dbReference type="EMBL" id="FQUO01000001">
    <property type="protein sequence ID" value="SHE28258.1"/>
    <property type="molecule type" value="Genomic_DNA"/>
</dbReference>
<reference evidence="5 6" key="1">
    <citation type="submission" date="2016-11" db="EMBL/GenBank/DDBJ databases">
        <authorList>
            <person name="Jaros S."/>
            <person name="Januszkiewicz K."/>
            <person name="Wedrychowicz H."/>
        </authorList>
    </citation>
    <scope>NUCLEOTIDE SEQUENCE [LARGE SCALE GENOMIC DNA]</scope>
    <source>
        <strain evidence="5 6">DSM 26897</strain>
    </source>
</reference>
<evidence type="ECO:0000313" key="6">
    <source>
        <dbReference type="Proteomes" id="UP000184368"/>
    </source>
</evidence>